<evidence type="ECO:0000256" key="3">
    <source>
        <dbReference type="SAM" id="MobiDB-lite"/>
    </source>
</evidence>
<feature type="region of interest" description="Disordered" evidence="3">
    <location>
        <begin position="1065"/>
        <end position="1111"/>
    </location>
</feature>
<feature type="region of interest" description="Disordered" evidence="3">
    <location>
        <begin position="397"/>
        <end position="438"/>
    </location>
</feature>
<dbReference type="SUPFAM" id="SSF50249">
    <property type="entry name" value="Nucleic acid-binding proteins"/>
    <property type="match status" value="3"/>
</dbReference>
<accession>A0A7S2EUS9</accession>
<feature type="compositionally biased region" description="Acidic residues" evidence="3">
    <location>
        <begin position="1704"/>
        <end position="1726"/>
    </location>
</feature>
<feature type="domain" description="S1 motif" evidence="4">
    <location>
        <begin position="72"/>
        <end position="100"/>
    </location>
</feature>
<dbReference type="InterPro" id="IPR003107">
    <property type="entry name" value="HAT"/>
</dbReference>
<feature type="compositionally biased region" description="Basic residues" evidence="3">
    <location>
        <begin position="1788"/>
        <end position="1799"/>
    </location>
</feature>
<feature type="region of interest" description="Disordered" evidence="3">
    <location>
        <begin position="986"/>
        <end position="1021"/>
    </location>
</feature>
<dbReference type="PANTHER" id="PTHR23270:SF10">
    <property type="entry name" value="PROTEIN RRP5 HOMOLOG"/>
    <property type="match status" value="1"/>
</dbReference>
<feature type="compositionally biased region" description="Basic and acidic residues" evidence="3">
    <location>
        <begin position="1800"/>
        <end position="1809"/>
    </location>
</feature>
<feature type="compositionally biased region" description="Basic and acidic residues" evidence="3">
    <location>
        <begin position="1385"/>
        <end position="1395"/>
    </location>
</feature>
<feature type="compositionally biased region" description="Acidic residues" evidence="3">
    <location>
        <begin position="114"/>
        <end position="155"/>
    </location>
</feature>
<feature type="compositionally biased region" description="Acidic residues" evidence="3">
    <location>
        <begin position="1630"/>
        <end position="1650"/>
    </location>
</feature>
<dbReference type="GO" id="GO:0032040">
    <property type="term" value="C:small-subunit processome"/>
    <property type="evidence" value="ECO:0007669"/>
    <property type="project" value="TreeGrafter"/>
</dbReference>
<sequence length="2120" mass="236217">MLTGFVQRNHKKKNSYPLTKVLTEGTVLPVTILRTSAEAAKGNVKSNKRIELSVDPVKVNSGLTLEMMKQHGRIVRGQILSVEDHGCLVELGAGSAKGFLSFDNVQPTYKVLPEDDDDEEEKDEDSMDEDKEDSESDSDSDDSDEDDSDDDDDSKTEEKQQTKKGTPKDKSKKEELPPQIFLNKGRIFDFLIHPSSSTSGASIIQLILPSTESKSQTVTSFLESTPTTTDHSKGKRKQAAPPPTQQQHTIHSLNAGMLVKSTVEHYAKNGLCVSFLGGLFRGSIDLSHLGGFTPPDNLLEKIAAANRKRGERKKNSKNNNEQWYKQVFTGRLRHVMARIIMVDPVTKIIRLSLLPHVLSMEQKAPKKLQEVCCAGDVFHNARVVRLDNGIGALLALPYEEGDDDDDDDEDDEDDAMEEDTDDEFEPNTKKIQNKKKKKRSVFTNLRSNEIYDVASKVKCVYVHISKAMDPPSSSSSDNNSRKKNSDSSQASYRTPEALFAKHFALNSIISSIRVLSTSNTLESIPSATAAPSAVQAHVFTYGDIEPGRIYKDVQVITHFDGGSMLVQLGQGVKGIIPLHHLFDKATGDENKQYRIQTKLKKYPVNSKMDAVRCLTIDSSTRKCVLTAKKALLTNNIDNPITSYNPKDIKLGTTYYGVVTQVSEKGVVVTFYNNVRGFVSAKQMAEELGVEDPKLNYRVGQIIKTRVTRANEKSSKLFLSLKINSQEEEKKKKGDDVAVTLEAGLILPAKSMTITSLVPSKTISSSTVVNGEEKGETYMSGFATVTVKLKYFKRHQLDKSISVEEGKKSGTGSIECKLPYSQLLDHYEQDVIKSSSNLNKFANGLLKVGKKINQEGMVITQTQNKSGLQTISLKPILIETAKKLDLNKETETDEKKTSEGQKEENAILLPSPKTFGLFTGATVQGYVARKDVRYGSFIDFLDSYSGLIPKLKGGLDVKLYDTITCKITAIDMDVTPPKILLKRCDNSEKETNDAKKGRKEIDEKKMEKSKQQEKQGPVDKVEIKPGDIVEGDIKILSVSFTRLTMKLLHPKYKHWKKVNCRMHMTMAKPSLVPPPSSEEELDGSKKERRQKRKQEQKRRTKNNSHDDNKITKYHPFYNYKAGDIVSPSKEQIKCVALDVRDRSTYLELTNRTAKTSSNKLPPPVFVDQPHEIQSGNNVTAIVTQVISPSKYDKKGGASKSKYGGLRVQVCPSVFGFVSALEVTNSMEILQDLNSYFPIGCSVTCRVLGVVGRGSARTQEALDLSILQPLEDQNRSSSKNRKRRNNRPNAGDLVLGTIDRTHRSISSPSLMIRLRGGYVGRCDITELDDRNDWANMPLGQCNDDKNEVKEGATSDRPVVTDDEEEHKEVTGGEERMDIDKEEGDGDESAKKNARDLGDYPHGKLVQCIVLSSRGSSKKSASHTKVIEVSIRKSRILNKELLEDDYDTKSPEPGDIVHAYVVTTGKMGCFVRISRSVEGRVQLKQLTDAFLPDPVSAFPPGRLVVGKVKGLKKGNKGMMVDLDLRETTLLEAKDKLTFEDIKVGSKYKGHITRIEPYGVFVHIENSHVSGLAHLSECSDDYIKNLSGMYYTGDFVKALVIKTDEETKRVGFSLKASHFADDSDSDDSSSSSDSSDESDSAADDSDDSDDDDEVQVVKTSIDLTGSNDEDSMDSDDENYASKLATKLETAGKKSKDKVEKQRPPSESSDSDEASSDSDSDSDDDDDSDDSDSSHEVDNKVGQTMDTDVGFDWGGQASADAKRENTSGNDSDSSSDDSSDDDEDDNEDNDKKKASHKSRKKAAAKRREEKEISLRESALADGTADENPETSADFERLLASDPNNSESWIKYMAFHLSLADIDSARSIANRAFDRIEFRQEREKLNVWTALLTLELKYGSSKSLQDTIDRACQHNNPKQVYMRVCEMLEREVEAAKTGNASSVDEVEAINRADEMFARACKKFKSKKTVWISHLTYLLKNGRHTEAHALLKRALLSLAQYKHVETMSKFAQLEFEYGSAERARTIFDGLLEKHPKKMDLVFVYVDKEVKNGEIQAARNLFERIVNPPTEADPQEQQKKKKKMSDKQMKALFKKWYRMEEIHGDDETCDHVKESARTYVERSTASKS</sequence>
<feature type="region of interest" description="Disordered" evidence="3">
    <location>
        <begin position="468"/>
        <end position="491"/>
    </location>
</feature>
<evidence type="ECO:0000259" key="4">
    <source>
        <dbReference type="PROSITE" id="PS50126"/>
    </source>
</evidence>
<dbReference type="SMART" id="SM00316">
    <property type="entry name" value="S1"/>
    <property type="match status" value="6"/>
</dbReference>
<feature type="compositionally biased region" description="Basic and acidic residues" evidence="3">
    <location>
        <begin position="1364"/>
        <end position="1376"/>
    </location>
</feature>
<dbReference type="InterPro" id="IPR045209">
    <property type="entry name" value="Rrp5"/>
</dbReference>
<feature type="compositionally biased region" description="Acidic residues" evidence="3">
    <location>
        <begin position="1663"/>
        <end position="1674"/>
    </location>
</feature>
<dbReference type="GO" id="GO:0003723">
    <property type="term" value="F:RNA binding"/>
    <property type="evidence" value="ECO:0007669"/>
    <property type="project" value="TreeGrafter"/>
</dbReference>
<dbReference type="PANTHER" id="PTHR23270">
    <property type="entry name" value="PROGRAMMED CELL DEATH PROTEIN 11 PRE-RRNA PROCESSING PROTEIN RRP5"/>
    <property type="match status" value="1"/>
</dbReference>
<dbReference type="Gene3D" id="2.40.50.140">
    <property type="entry name" value="Nucleic acid-binding proteins"/>
    <property type="match status" value="4"/>
</dbReference>
<evidence type="ECO:0000256" key="2">
    <source>
        <dbReference type="ARBA" id="ARBA00022552"/>
    </source>
</evidence>
<dbReference type="Pfam" id="PF00575">
    <property type="entry name" value="S1"/>
    <property type="match status" value="2"/>
</dbReference>
<feature type="domain" description="S1 motif" evidence="4">
    <location>
        <begin position="1541"/>
        <end position="1611"/>
    </location>
</feature>
<evidence type="ECO:0000256" key="1">
    <source>
        <dbReference type="ARBA" id="ARBA00004604"/>
    </source>
</evidence>
<proteinExistence type="predicted"/>
<dbReference type="EMBL" id="HBGN01037384">
    <property type="protein sequence ID" value="CAD9355375.1"/>
    <property type="molecule type" value="Transcribed_RNA"/>
</dbReference>
<dbReference type="SMART" id="SM00386">
    <property type="entry name" value="HAT"/>
    <property type="match status" value="5"/>
</dbReference>
<dbReference type="GO" id="GO:0006364">
    <property type="term" value="P:rRNA processing"/>
    <property type="evidence" value="ECO:0007669"/>
    <property type="project" value="UniProtKB-KW"/>
</dbReference>
<feature type="compositionally biased region" description="Basic residues" evidence="3">
    <location>
        <begin position="1085"/>
        <end position="1101"/>
    </location>
</feature>
<feature type="region of interest" description="Disordered" evidence="3">
    <location>
        <begin position="1336"/>
        <end position="1395"/>
    </location>
</feature>
<dbReference type="InterPro" id="IPR012340">
    <property type="entry name" value="NA-bd_OB-fold"/>
</dbReference>
<feature type="compositionally biased region" description="Polar residues" evidence="3">
    <location>
        <begin position="214"/>
        <end position="229"/>
    </location>
</feature>
<feature type="domain" description="S1 motif" evidence="4">
    <location>
        <begin position="1174"/>
        <end position="1265"/>
    </location>
</feature>
<feature type="compositionally biased region" description="Basic and acidic residues" evidence="3">
    <location>
        <begin position="1685"/>
        <end position="1699"/>
    </location>
</feature>
<protein>
    <recommendedName>
        <fullName evidence="4">S1 motif domain-containing protein</fullName>
    </recommendedName>
</protein>
<feature type="region of interest" description="Disordered" evidence="3">
    <location>
        <begin position="214"/>
        <end position="249"/>
    </location>
</feature>
<feature type="compositionally biased region" description="Acidic residues" evidence="3">
    <location>
        <begin position="399"/>
        <end position="425"/>
    </location>
</feature>
<dbReference type="SUPFAM" id="SSF48452">
    <property type="entry name" value="TPR-like"/>
    <property type="match status" value="2"/>
</dbReference>
<dbReference type="PROSITE" id="PS50126">
    <property type="entry name" value="S1"/>
    <property type="match status" value="6"/>
</dbReference>
<dbReference type="InterPro" id="IPR003029">
    <property type="entry name" value="S1_domain"/>
</dbReference>
<gene>
    <name evidence="5" type="ORF">DBRI1063_LOCUS23964</name>
</gene>
<feature type="domain" description="S1 motif" evidence="4">
    <location>
        <begin position="651"/>
        <end position="721"/>
    </location>
</feature>
<feature type="region of interest" description="Disordered" evidence="3">
    <location>
        <begin position="108"/>
        <end position="178"/>
    </location>
</feature>
<feature type="compositionally biased region" description="Acidic residues" evidence="3">
    <location>
        <begin position="1768"/>
        <end position="1783"/>
    </location>
</feature>
<dbReference type="FunFam" id="2.40.50.140:FF:000103">
    <property type="entry name" value="protein RRP5 homolog"/>
    <property type="match status" value="2"/>
</dbReference>
<keyword evidence="2" id="KW-0698">rRNA processing</keyword>
<feature type="region of interest" description="Disordered" evidence="3">
    <location>
        <begin position="1269"/>
        <end position="1292"/>
    </location>
</feature>
<comment type="subcellular location">
    <subcellularLocation>
        <location evidence="1">Nucleus</location>
        <location evidence="1">Nucleolus</location>
    </subcellularLocation>
</comment>
<feature type="region of interest" description="Disordered" evidence="3">
    <location>
        <begin position="1615"/>
        <end position="1825"/>
    </location>
</feature>
<reference evidence="5" key="1">
    <citation type="submission" date="2021-01" db="EMBL/GenBank/DDBJ databases">
        <authorList>
            <person name="Corre E."/>
            <person name="Pelletier E."/>
            <person name="Niang G."/>
            <person name="Scheremetjew M."/>
            <person name="Finn R."/>
            <person name="Kale V."/>
            <person name="Holt S."/>
            <person name="Cochrane G."/>
            <person name="Meng A."/>
            <person name="Brown T."/>
            <person name="Cohen L."/>
        </authorList>
    </citation>
    <scope>NUCLEOTIDE SEQUENCE</scope>
    <source>
        <strain evidence="5">Pop2</strain>
    </source>
</reference>
<feature type="domain" description="S1 motif" evidence="4">
    <location>
        <begin position="1451"/>
        <end position="1522"/>
    </location>
</feature>
<dbReference type="InterPro" id="IPR011990">
    <property type="entry name" value="TPR-like_helical_dom_sf"/>
</dbReference>
<feature type="compositionally biased region" description="Basic and acidic residues" evidence="3">
    <location>
        <begin position="1340"/>
        <end position="1351"/>
    </location>
</feature>
<organism evidence="5">
    <name type="scientific">Ditylum brightwellii</name>
    <dbReference type="NCBI Taxonomy" id="49249"/>
    <lineage>
        <taxon>Eukaryota</taxon>
        <taxon>Sar</taxon>
        <taxon>Stramenopiles</taxon>
        <taxon>Ochrophyta</taxon>
        <taxon>Bacillariophyta</taxon>
        <taxon>Mediophyceae</taxon>
        <taxon>Lithodesmiophycidae</taxon>
        <taxon>Lithodesmiales</taxon>
        <taxon>Lithodesmiaceae</taxon>
        <taxon>Ditylum</taxon>
    </lineage>
</organism>
<feature type="domain" description="S1 motif" evidence="4">
    <location>
        <begin position="542"/>
        <end position="628"/>
    </location>
</feature>
<feature type="compositionally biased region" description="Basic and acidic residues" evidence="3">
    <location>
        <begin position="156"/>
        <end position="176"/>
    </location>
</feature>
<dbReference type="Gene3D" id="1.25.40.10">
    <property type="entry name" value="Tetratricopeptide repeat domain"/>
    <property type="match status" value="2"/>
</dbReference>
<evidence type="ECO:0000313" key="5">
    <source>
        <dbReference type="EMBL" id="CAD9355375.1"/>
    </source>
</evidence>
<name>A0A7S2EUS9_9STRA</name>